<name>A0A0N8H4E0_9FLAO</name>
<dbReference type="EMBL" id="LDJX01000001">
    <property type="protein sequence ID" value="KPM33108.1"/>
    <property type="molecule type" value="Genomic_DNA"/>
</dbReference>
<comment type="caution">
    <text evidence="3">The sequence shown here is derived from an EMBL/GenBank/DDBJ whole genome shotgun (WGS) entry which is preliminary data.</text>
</comment>
<evidence type="ECO:0000256" key="1">
    <source>
        <dbReference type="SAM" id="Phobius"/>
    </source>
</evidence>
<evidence type="ECO:0000259" key="2">
    <source>
        <dbReference type="Pfam" id="PF13239"/>
    </source>
</evidence>
<dbReference type="AlphaFoldDB" id="A0A0N8H4E0"/>
<feature type="domain" description="2TM" evidence="2">
    <location>
        <begin position="15"/>
        <end position="99"/>
    </location>
</feature>
<organism evidence="3 4">
    <name type="scientific">Croceitalea dokdonensis DOKDO 023</name>
    <dbReference type="NCBI Taxonomy" id="1300341"/>
    <lineage>
        <taxon>Bacteria</taxon>
        <taxon>Pseudomonadati</taxon>
        <taxon>Bacteroidota</taxon>
        <taxon>Flavobacteriia</taxon>
        <taxon>Flavobacteriales</taxon>
        <taxon>Flavobacteriaceae</taxon>
        <taxon>Croceitalea</taxon>
    </lineage>
</organism>
<feature type="transmembrane region" description="Helical" evidence="1">
    <location>
        <begin position="26"/>
        <end position="48"/>
    </location>
</feature>
<dbReference type="Pfam" id="PF13239">
    <property type="entry name" value="2TM"/>
    <property type="match status" value="1"/>
</dbReference>
<sequence>MEIIMENTADIKRARAKKRMEELKGFYIHTAVFTVINIFILGNILVQVNYNADRFWRFEHFFTFTFWGLGLLFHAAKVFRFNPFFGKDWEKRQIARFMEKERKEMDKAAKKF</sequence>
<feature type="transmembrane region" description="Helical" evidence="1">
    <location>
        <begin position="60"/>
        <end position="79"/>
    </location>
</feature>
<reference evidence="3 4" key="1">
    <citation type="submission" date="2015-09" db="EMBL/GenBank/DDBJ databases">
        <title>Genome sequence of the marine flavobacterium Croceitalea dokdonensis DOKDO 023 that contains proton- and sodium-pumping rhodopsins.</title>
        <authorList>
            <person name="Kwon S.-K."/>
            <person name="Lee H.K."/>
            <person name="Kwak M.-J."/>
            <person name="Kim J.F."/>
        </authorList>
    </citation>
    <scope>NUCLEOTIDE SEQUENCE [LARGE SCALE GENOMIC DNA]</scope>
    <source>
        <strain evidence="3 4">DOKDO 023</strain>
    </source>
</reference>
<keyword evidence="1" id="KW-0472">Membrane</keyword>
<dbReference type="InterPro" id="IPR025698">
    <property type="entry name" value="2TM_dom"/>
</dbReference>
<proteinExistence type="predicted"/>
<keyword evidence="1" id="KW-1133">Transmembrane helix</keyword>
<accession>A0A0N8H4E0</accession>
<dbReference type="Proteomes" id="UP000050280">
    <property type="component" value="Unassembled WGS sequence"/>
</dbReference>
<dbReference type="STRING" id="1300341.I595_10"/>
<evidence type="ECO:0000313" key="4">
    <source>
        <dbReference type="Proteomes" id="UP000050280"/>
    </source>
</evidence>
<dbReference type="RefSeq" id="WP_245628191.1">
    <property type="nucleotide sequence ID" value="NZ_LDJX01000001.1"/>
</dbReference>
<gene>
    <name evidence="3" type="ORF">I595_10</name>
</gene>
<keyword evidence="4" id="KW-1185">Reference proteome</keyword>
<evidence type="ECO:0000313" key="3">
    <source>
        <dbReference type="EMBL" id="KPM33108.1"/>
    </source>
</evidence>
<protein>
    <recommendedName>
        <fullName evidence="2">2TM domain-containing protein</fullName>
    </recommendedName>
</protein>
<keyword evidence="1" id="KW-0812">Transmembrane</keyword>